<sequence>MQSENINTENSSNSDGILPTPSTPFTPISPSLENSFSLFASSLEHSIASLVNTINRNNNSIDLDSLPKIDPRRPNVCGWYSKFVSWLEYHNITDKELIFKLCKMATPDDHAEDLDELLLYDDNNRIIYPQLFTIKKKLLSVVEGEKDPYRILEKIKTLSISSKQSIVDFNREYKKLYRKLDKKFKPAITVFDYVNSIKSRSEACKGIHVNKCTDLNEAYELAERYEEAHLKYSYHKPTTSTSHYFHQNKIQLNRSNTPNDNMNRKVIKESHVKEMEDLTQGVKEMRIKTCYFCNEEGHVKYACPAYNKMKYNEFKRNELEEEETPLNSE</sequence>
<name>A0A1Y1VUP3_9FUNG</name>
<accession>A0A1Y1VUP3</accession>
<dbReference type="Proteomes" id="UP000193944">
    <property type="component" value="Unassembled WGS sequence"/>
</dbReference>
<dbReference type="GO" id="GO:0003676">
    <property type="term" value="F:nucleic acid binding"/>
    <property type="evidence" value="ECO:0007669"/>
    <property type="project" value="InterPro"/>
</dbReference>
<dbReference type="PROSITE" id="PS50158">
    <property type="entry name" value="ZF_CCHC"/>
    <property type="match status" value="1"/>
</dbReference>
<gene>
    <name evidence="5" type="ORF">BCR32DRAFT_265426</name>
    <name evidence="4" type="ORF">BCR32DRAFT_272875</name>
</gene>
<evidence type="ECO:0000256" key="2">
    <source>
        <dbReference type="SAM" id="MobiDB-lite"/>
    </source>
</evidence>
<feature type="region of interest" description="Disordered" evidence="2">
    <location>
        <begin position="1"/>
        <end position="24"/>
    </location>
</feature>
<dbReference type="GO" id="GO:0008270">
    <property type="term" value="F:zinc ion binding"/>
    <property type="evidence" value="ECO:0007669"/>
    <property type="project" value="UniProtKB-KW"/>
</dbReference>
<dbReference type="InterPro" id="IPR036875">
    <property type="entry name" value="Znf_CCHC_sf"/>
</dbReference>
<dbReference type="InterPro" id="IPR001878">
    <property type="entry name" value="Znf_CCHC"/>
</dbReference>
<dbReference type="AlphaFoldDB" id="A0A1Y1VUP3"/>
<keyword evidence="6" id="KW-1185">Reference proteome</keyword>
<keyword evidence="1" id="KW-0479">Metal-binding</keyword>
<protein>
    <recommendedName>
        <fullName evidence="3">CCHC-type domain-containing protein</fullName>
    </recommendedName>
</protein>
<keyword evidence="1" id="KW-0863">Zinc-finger</keyword>
<organism evidence="4 6">
    <name type="scientific">Anaeromyces robustus</name>
    <dbReference type="NCBI Taxonomy" id="1754192"/>
    <lineage>
        <taxon>Eukaryota</taxon>
        <taxon>Fungi</taxon>
        <taxon>Fungi incertae sedis</taxon>
        <taxon>Chytridiomycota</taxon>
        <taxon>Chytridiomycota incertae sedis</taxon>
        <taxon>Neocallimastigomycetes</taxon>
        <taxon>Neocallimastigales</taxon>
        <taxon>Neocallimastigaceae</taxon>
        <taxon>Anaeromyces</taxon>
    </lineage>
</organism>
<reference evidence="4 6" key="1">
    <citation type="submission" date="2016-08" db="EMBL/GenBank/DDBJ databases">
        <title>A Parts List for Fungal Cellulosomes Revealed by Comparative Genomics.</title>
        <authorList>
            <consortium name="DOE Joint Genome Institute"/>
            <person name="Haitjema C.H."/>
            <person name="Gilmore S.P."/>
            <person name="Henske J.K."/>
            <person name="Solomon K.V."/>
            <person name="De Groot R."/>
            <person name="Kuo A."/>
            <person name="Mondo S.J."/>
            <person name="Salamov A.A."/>
            <person name="Labutti K."/>
            <person name="Zhao Z."/>
            <person name="Chiniquy J."/>
            <person name="Barry K."/>
            <person name="Brewer H.M."/>
            <person name="Purvine S.O."/>
            <person name="Wright A.T."/>
            <person name="Boxma B."/>
            <person name="Van Alen T."/>
            <person name="Hackstein J.H."/>
            <person name="Baker S.E."/>
            <person name="Grigoriev I.V."/>
            <person name="O'Malley M.A."/>
        </authorList>
    </citation>
    <scope>NUCLEOTIDE SEQUENCE [LARGE SCALE GENOMIC DNA]</scope>
    <source>
        <strain evidence="4 6">S4</strain>
    </source>
</reference>
<dbReference type="EMBL" id="MCFG01000030">
    <property type="protein sequence ID" value="ORX85788.1"/>
    <property type="molecule type" value="Genomic_DNA"/>
</dbReference>
<reference evidence="4 6" key="2">
    <citation type="submission" date="2016-08" db="EMBL/GenBank/DDBJ databases">
        <title>Pervasive Adenine N6-methylation of Active Genes in Fungi.</title>
        <authorList>
            <consortium name="DOE Joint Genome Institute"/>
            <person name="Mondo S.J."/>
            <person name="Dannebaum R.O."/>
            <person name="Kuo R.C."/>
            <person name="Labutti K."/>
            <person name="Haridas S."/>
            <person name="Kuo A."/>
            <person name="Salamov A."/>
            <person name="Ahrendt S.R."/>
            <person name="Lipzen A."/>
            <person name="Sullivan W."/>
            <person name="Andreopoulos W.B."/>
            <person name="Clum A."/>
            <person name="Lindquist E."/>
            <person name="Daum C."/>
            <person name="Ramamoorthy G.K."/>
            <person name="Gryganskyi A."/>
            <person name="Culley D."/>
            <person name="Magnuson J.K."/>
            <person name="James T.Y."/>
            <person name="O'Malley M.A."/>
            <person name="Stajich J.E."/>
            <person name="Spatafora J.W."/>
            <person name="Visel A."/>
            <person name="Grigoriev I.V."/>
        </authorList>
    </citation>
    <scope>NUCLEOTIDE SEQUENCE [LARGE SCALE GENOMIC DNA]</scope>
    <source>
        <strain evidence="4 6">S4</strain>
    </source>
</reference>
<dbReference type="EMBL" id="MCFG01000484">
    <property type="protein sequence ID" value="ORX65018.1"/>
    <property type="molecule type" value="Genomic_DNA"/>
</dbReference>
<comment type="caution">
    <text evidence="4">The sequence shown here is derived from an EMBL/GenBank/DDBJ whole genome shotgun (WGS) entry which is preliminary data.</text>
</comment>
<evidence type="ECO:0000313" key="5">
    <source>
        <dbReference type="EMBL" id="ORX85788.1"/>
    </source>
</evidence>
<evidence type="ECO:0000256" key="1">
    <source>
        <dbReference type="PROSITE-ProRule" id="PRU00047"/>
    </source>
</evidence>
<proteinExistence type="predicted"/>
<evidence type="ECO:0000313" key="6">
    <source>
        <dbReference type="Proteomes" id="UP000193944"/>
    </source>
</evidence>
<keyword evidence="1" id="KW-0862">Zinc</keyword>
<dbReference type="SUPFAM" id="SSF57756">
    <property type="entry name" value="Retrovirus zinc finger-like domains"/>
    <property type="match status" value="1"/>
</dbReference>
<evidence type="ECO:0000313" key="4">
    <source>
        <dbReference type="EMBL" id="ORX65018.1"/>
    </source>
</evidence>
<evidence type="ECO:0000259" key="3">
    <source>
        <dbReference type="PROSITE" id="PS50158"/>
    </source>
</evidence>
<feature type="domain" description="CCHC-type" evidence="3">
    <location>
        <begin position="290"/>
        <end position="304"/>
    </location>
</feature>